<feature type="repeat" description="WD" evidence="5">
    <location>
        <begin position="403"/>
        <end position="437"/>
    </location>
</feature>
<dbReference type="InterPro" id="IPR020472">
    <property type="entry name" value="WD40_PAC1"/>
</dbReference>
<dbReference type="InterPro" id="IPR039241">
    <property type="entry name" value="Rrp9-like"/>
</dbReference>
<comment type="caution">
    <text evidence="7">The sequence shown here is derived from an EMBL/GenBank/DDBJ whole genome shotgun (WGS) entry which is preliminary data.</text>
</comment>
<feature type="repeat" description="WD" evidence="5">
    <location>
        <begin position="144"/>
        <end position="185"/>
    </location>
</feature>
<feature type="compositionally biased region" description="Basic and acidic residues" evidence="6">
    <location>
        <begin position="52"/>
        <end position="61"/>
    </location>
</feature>
<keyword evidence="3" id="KW-0677">Repeat</keyword>
<keyword evidence="2 5" id="KW-0853">WD repeat</keyword>
<evidence type="ECO:0000256" key="4">
    <source>
        <dbReference type="ARBA" id="ARBA00023242"/>
    </source>
</evidence>
<evidence type="ECO:0000256" key="5">
    <source>
        <dbReference type="PROSITE-ProRule" id="PRU00221"/>
    </source>
</evidence>
<dbReference type="PANTHER" id="PTHR19865:SF0">
    <property type="entry name" value="U3 SMALL NUCLEOLAR RNA-INTERACTING PROTEIN 2"/>
    <property type="match status" value="1"/>
</dbReference>
<evidence type="ECO:0000313" key="12">
    <source>
        <dbReference type="Proteomes" id="UP000283543"/>
    </source>
</evidence>
<gene>
    <name evidence="7" type="ORF">DYB25_009050</name>
    <name evidence="9" type="ORF">DYB31_011492</name>
    <name evidence="8" type="ORF">DYB34_010685</name>
</gene>
<proteinExistence type="predicted"/>
<dbReference type="SUPFAM" id="SSF50978">
    <property type="entry name" value="WD40 repeat-like"/>
    <property type="match status" value="1"/>
</dbReference>
<feature type="repeat" description="WD" evidence="5">
    <location>
        <begin position="295"/>
        <end position="335"/>
    </location>
</feature>
<evidence type="ECO:0000313" key="11">
    <source>
        <dbReference type="Proteomes" id="UP000266239"/>
    </source>
</evidence>
<dbReference type="PROSITE" id="PS50294">
    <property type="entry name" value="WD_REPEATS_REGION"/>
    <property type="match status" value="3"/>
</dbReference>
<accession>A0A397AL49</accession>
<evidence type="ECO:0008006" key="13">
    <source>
        <dbReference type="Google" id="ProtNLM"/>
    </source>
</evidence>
<dbReference type="PROSITE" id="PS50082">
    <property type="entry name" value="WD_REPEATS_2"/>
    <property type="match status" value="5"/>
</dbReference>
<dbReference type="PANTHER" id="PTHR19865">
    <property type="entry name" value="U3 SMALL NUCLEOLAR RNA INTERACTING PROTEIN 2"/>
    <property type="match status" value="1"/>
</dbReference>
<dbReference type="Pfam" id="PF00400">
    <property type="entry name" value="WD40"/>
    <property type="match status" value="1"/>
</dbReference>
<dbReference type="Gene3D" id="2.130.10.10">
    <property type="entry name" value="YVTN repeat-like/Quinoprotein amine dehydrogenase"/>
    <property type="match status" value="1"/>
</dbReference>
<dbReference type="AlphaFoldDB" id="A0A397AL49"/>
<protein>
    <recommendedName>
        <fullName evidence="13">U3 small nucleolar RNA-interacting protein 2</fullName>
    </recommendedName>
</protein>
<comment type="subcellular location">
    <subcellularLocation>
        <location evidence="1">Nucleus</location>
    </subcellularLocation>
</comment>
<dbReference type="Proteomes" id="UP000266239">
    <property type="component" value="Unassembled WGS sequence"/>
</dbReference>
<keyword evidence="4" id="KW-0539">Nucleus</keyword>
<dbReference type="GO" id="GO:0032040">
    <property type="term" value="C:small-subunit processome"/>
    <property type="evidence" value="ECO:0007669"/>
    <property type="project" value="TreeGrafter"/>
</dbReference>
<evidence type="ECO:0000256" key="3">
    <source>
        <dbReference type="ARBA" id="ARBA00022737"/>
    </source>
</evidence>
<dbReference type="InterPro" id="IPR001680">
    <property type="entry name" value="WD40_rpt"/>
</dbReference>
<feature type="region of interest" description="Disordered" evidence="6">
    <location>
        <begin position="1"/>
        <end position="75"/>
    </location>
</feature>
<evidence type="ECO:0000313" key="9">
    <source>
        <dbReference type="EMBL" id="RHZ00053.1"/>
    </source>
</evidence>
<name>A0A397AL49_APHAT</name>
<sequence length="494" mass="54133">MKRKQSSKSSYKPKVKGGKGKYGNKKAKVNDEAFDWGEGNNHIASDSEVSDDEGKKAKKADIDEEDPYANETNDEKRVRLAKAYLGKLKDKFQDVDDDDDAADPSDRLASQLEKDVQESSGKLFKQVAHKLVDFEFDHESCKWLKGHKLPVTSVCATEDGSAIYSAAKDGSILKWSIGEQGVTKTKLVVPFDDEADTDASKTPTKKQQKKVPDHKKTILALAVSSDSKFVASGGVDKILRVWDGASNELLESFKGHRDAISSLAFRKKAHMLFSGSYDRTVKHWNLTEMGYVETLFGHQNEITAIDCLQKDRVVSVGRDASLRVWKIPEETQLVFHGSGSLDCLAMVSDEYYITGDDSGTTSTACCLAHIYNYFAVAGSLALWFNGKKKPTFVARAIHGGKWISSIAVLPRSDLVATGSSDGFVRLWKANLKTRVLEPVGAIPVDGFVNALAFPKAGTFLVAGVGKEHRCGRWEVNKAAANGVVLVALPTLFDE</sequence>
<evidence type="ECO:0000313" key="10">
    <source>
        <dbReference type="Proteomes" id="UP000266196"/>
    </source>
</evidence>
<dbReference type="EMBL" id="QUTB01009608">
    <property type="protein sequence ID" value="RHY40753.1"/>
    <property type="molecule type" value="Genomic_DNA"/>
</dbReference>
<dbReference type="VEuPathDB" id="FungiDB:H257_00280"/>
<organism evidence="7 11">
    <name type="scientific">Aphanomyces astaci</name>
    <name type="common">Crayfish plague agent</name>
    <dbReference type="NCBI Taxonomy" id="112090"/>
    <lineage>
        <taxon>Eukaryota</taxon>
        <taxon>Sar</taxon>
        <taxon>Stramenopiles</taxon>
        <taxon>Oomycota</taxon>
        <taxon>Saprolegniomycetes</taxon>
        <taxon>Saprolegniales</taxon>
        <taxon>Verrucalvaceae</taxon>
        <taxon>Aphanomyces</taxon>
    </lineage>
</organism>
<dbReference type="GO" id="GO:0034511">
    <property type="term" value="F:U3 snoRNA binding"/>
    <property type="evidence" value="ECO:0007669"/>
    <property type="project" value="InterPro"/>
</dbReference>
<evidence type="ECO:0000313" key="8">
    <source>
        <dbReference type="EMBL" id="RHY40753.1"/>
    </source>
</evidence>
<dbReference type="PRINTS" id="PR00320">
    <property type="entry name" value="GPROTEINBRPT"/>
</dbReference>
<feature type="repeat" description="WD" evidence="5">
    <location>
        <begin position="211"/>
        <end position="252"/>
    </location>
</feature>
<dbReference type="Proteomes" id="UP000283543">
    <property type="component" value="Unassembled WGS sequence"/>
</dbReference>
<reference evidence="10 11" key="1">
    <citation type="submission" date="2018-08" db="EMBL/GenBank/DDBJ databases">
        <title>Aphanomyces genome sequencing and annotation.</title>
        <authorList>
            <person name="Minardi D."/>
            <person name="Oidtmann B."/>
            <person name="Van Der Giezen M."/>
            <person name="Studholme D.J."/>
        </authorList>
    </citation>
    <scope>NUCLEOTIDE SEQUENCE [LARGE SCALE GENOMIC DNA]</scope>
    <source>
        <strain evidence="9 10">197901</strain>
        <strain evidence="8 12">Si</strain>
        <strain evidence="7 11">Yx</strain>
    </source>
</reference>
<feature type="compositionally biased region" description="Basic residues" evidence="6">
    <location>
        <begin position="1"/>
        <end position="27"/>
    </location>
</feature>
<dbReference type="InterPro" id="IPR036322">
    <property type="entry name" value="WD40_repeat_dom_sf"/>
</dbReference>
<feature type="repeat" description="WD" evidence="5">
    <location>
        <begin position="253"/>
        <end position="294"/>
    </location>
</feature>
<evidence type="ECO:0000256" key="6">
    <source>
        <dbReference type="SAM" id="MobiDB-lite"/>
    </source>
</evidence>
<dbReference type="InterPro" id="IPR015943">
    <property type="entry name" value="WD40/YVTN_repeat-like_dom_sf"/>
</dbReference>
<dbReference type="SMART" id="SM00320">
    <property type="entry name" value="WD40"/>
    <property type="match status" value="5"/>
</dbReference>
<evidence type="ECO:0000256" key="2">
    <source>
        <dbReference type="ARBA" id="ARBA00022574"/>
    </source>
</evidence>
<dbReference type="EMBL" id="QUTA01007053">
    <property type="protein sequence ID" value="RHY08520.1"/>
    <property type="molecule type" value="Genomic_DNA"/>
</dbReference>
<dbReference type="Pfam" id="PF23869">
    <property type="entry name" value="Beta-prop_WDR75_1st"/>
    <property type="match status" value="1"/>
</dbReference>
<evidence type="ECO:0000256" key="1">
    <source>
        <dbReference type="ARBA" id="ARBA00004123"/>
    </source>
</evidence>
<dbReference type="Proteomes" id="UP000266196">
    <property type="component" value="Unassembled WGS sequence"/>
</dbReference>
<dbReference type="EMBL" id="QUTE01015319">
    <property type="protein sequence ID" value="RHZ00053.1"/>
    <property type="molecule type" value="Genomic_DNA"/>
</dbReference>
<evidence type="ECO:0000313" key="7">
    <source>
        <dbReference type="EMBL" id="RHY08520.1"/>
    </source>
</evidence>